<dbReference type="EMBL" id="JAAKZF010000011">
    <property type="protein sequence ID" value="NGO51759.1"/>
    <property type="molecule type" value="Genomic_DNA"/>
</dbReference>
<dbReference type="Pfam" id="PF11927">
    <property type="entry name" value="HODM_asu-like"/>
    <property type="match status" value="1"/>
</dbReference>
<proteinExistence type="predicted"/>
<dbReference type="AlphaFoldDB" id="A0A6G4WAX8"/>
<gene>
    <name evidence="1" type="ORF">G6N73_11300</name>
</gene>
<dbReference type="InterPro" id="IPR021848">
    <property type="entry name" value="HODM_asu-like"/>
</dbReference>
<dbReference type="RefSeq" id="WP_165027611.1">
    <property type="nucleotide sequence ID" value="NZ_JAAKZF010000011.1"/>
</dbReference>
<protein>
    <submittedName>
        <fullName evidence="1">DUF3445 domain-containing protein</fullName>
    </submittedName>
</protein>
<evidence type="ECO:0000313" key="1">
    <source>
        <dbReference type="EMBL" id="NGO51759.1"/>
    </source>
</evidence>
<sequence length="298" mass="33471">MSPPLHTPYDGSSKPFSIGLKPLDLAEWIEIGDDLDMYLAEKHRLYATVPDRVFVEEPNTREAQREVLDLIEAHLARYHPELLERLTGNARNGDEAEPPLLTASLLVQEDLILMRRGENGWRLAAGSLCFPSSWSLGEKFGRPLHEIHAPVPGFGGGTRNADLISRMFDSLQGQAVLRWNWSLQAGNDLYLPFSHRERVDRATNRPPKFSSDEIAARAFIRVERQTLRKLPVSGDILFTIRIHLDPLAAIEKHPERAALAASFADQLEGLDEAQLDYKGLTADRDRLVAVLRGISCVR</sequence>
<name>A0A6G4WAX8_9HYPH</name>
<reference evidence="1 2" key="1">
    <citation type="submission" date="2020-02" db="EMBL/GenBank/DDBJ databases">
        <title>Genome sequence of strain CCNWXJ40-4.</title>
        <authorList>
            <person name="Gao J."/>
            <person name="Sun J."/>
        </authorList>
    </citation>
    <scope>NUCLEOTIDE SEQUENCE [LARGE SCALE GENOMIC DNA]</scope>
    <source>
        <strain evidence="1 2">CCNWXJ 40-4</strain>
    </source>
</reference>
<evidence type="ECO:0000313" key="2">
    <source>
        <dbReference type="Proteomes" id="UP001642900"/>
    </source>
</evidence>
<dbReference type="Proteomes" id="UP001642900">
    <property type="component" value="Unassembled WGS sequence"/>
</dbReference>
<comment type="caution">
    <text evidence="1">The sequence shown here is derived from an EMBL/GenBank/DDBJ whole genome shotgun (WGS) entry which is preliminary data.</text>
</comment>
<keyword evidence="2" id="KW-1185">Reference proteome</keyword>
<accession>A0A6G4WAX8</accession>
<organism evidence="1 2">
    <name type="scientific">Allomesorhizobium camelthorni</name>
    <dbReference type="NCBI Taxonomy" id="475069"/>
    <lineage>
        <taxon>Bacteria</taxon>
        <taxon>Pseudomonadati</taxon>
        <taxon>Pseudomonadota</taxon>
        <taxon>Alphaproteobacteria</taxon>
        <taxon>Hyphomicrobiales</taxon>
        <taxon>Phyllobacteriaceae</taxon>
        <taxon>Allomesorhizobium</taxon>
    </lineage>
</organism>